<dbReference type="SUPFAM" id="SSF48239">
    <property type="entry name" value="Terpenoid cyclases/Protein prenyltransferases"/>
    <property type="match status" value="1"/>
</dbReference>
<dbReference type="GO" id="GO:0016829">
    <property type="term" value="F:lyase activity"/>
    <property type="evidence" value="ECO:0007669"/>
    <property type="project" value="UniProtKB-KW"/>
</dbReference>
<keyword evidence="1" id="KW-0812">Transmembrane</keyword>
<dbReference type="OrthoDB" id="238862at2"/>
<feature type="transmembrane region" description="Helical" evidence="1">
    <location>
        <begin position="38"/>
        <end position="66"/>
    </location>
</feature>
<sequence>MSTHLDPKQYSMATQTTSAHLDEEEEYYEEAIGNSSQFIFFTAAPSWLVSLVVHFILLLVLGMWTLSAPDEDEVNMLEVEPVATKIEEVEELEEIVVEQEQPTETDVVTPNDTFVSDMVFETPVEVTEPVTLANDIEAAAVQVTLSDFGPTTAPRNDLMATIGAMSGHGVEGRGMKVRAQMVRSNGGNEASEAAVAAALRWLAEHQYPDGGWSFDHTLGRCQGRCSHPGTADGARNAATAMALLPFLGAGNTHLEGEYKETVRGGLQYLVTHIKNDHGTGSFHEPGGSMYSHGLASITLCEAYAMTHDKGLLIPAQASLNFIAYAQDPVGGGWRYSPRQEGDTSAVGWQIMALKSGHMGYLQINPNTIRGAMKFLDQVQSESGAYYGYTGPGKGQSTTAVGLLCRMYLGWKKDEPALARGVEYLSKIGPSKNNLYYNYYATQVVKQYGGEDWDKWNVKMRDFLVAEQDKNGHQKGSWDMDGGHGDRGGRLYSTSMATMILEVYYRHMPIYGAAATEDEFPL</sequence>
<protein>
    <submittedName>
        <fullName evidence="2">Pectic acid lyase</fullName>
    </submittedName>
</protein>
<dbReference type="Gene3D" id="1.50.10.20">
    <property type="match status" value="1"/>
</dbReference>
<name>A0A518E1B2_9BACT</name>
<gene>
    <name evidence="2" type="ORF">Pla8534_57190</name>
</gene>
<organism evidence="2 3">
    <name type="scientific">Lignipirellula cremea</name>
    <dbReference type="NCBI Taxonomy" id="2528010"/>
    <lineage>
        <taxon>Bacteria</taxon>
        <taxon>Pseudomonadati</taxon>
        <taxon>Planctomycetota</taxon>
        <taxon>Planctomycetia</taxon>
        <taxon>Pirellulales</taxon>
        <taxon>Pirellulaceae</taxon>
        <taxon>Lignipirellula</taxon>
    </lineage>
</organism>
<dbReference type="RefSeq" id="WP_145056627.1">
    <property type="nucleotide sequence ID" value="NZ_CP036433.1"/>
</dbReference>
<dbReference type="InterPro" id="IPR008930">
    <property type="entry name" value="Terpenoid_cyclase/PrenylTrfase"/>
</dbReference>
<evidence type="ECO:0000313" key="2">
    <source>
        <dbReference type="EMBL" id="QDU97862.1"/>
    </source>
</evidence>
<keyword evidence="2" id="KW-0456">Lyase</keyword>
<dbReference type="Proteomes" id="UP000317648">
    <property type="component" value="Chromosome"/>
</dbReference>
<dbReference type="AlphaFoldDB" id="A0A518E1B2"/>
<dbReference type="EMBL" id="CP036433">
    <property type="protein sequence ID" value="QDU97862.1"/>
    <property type="molecule type" value="Genomic_DNA"/>
</dbReference>
<accession>A0A518E1B2</accession>
<keyword evidence="1" id="KW-0472">Membrane</keyword>
<keyword evidence="1" id="KW-1133">Transmembrane helix</keyword>
<dbReference type="KEGG" id="lcre:Pla8534_57190"/>
<reference evidence="2 3" key="1">
    <citation type="submission" date="2019-02" db="EMBL/GenBank/DDBJ databases">
        <title>Deep-cultivation of Planctomycetes and their phenomic and genomic characterization uncovers novel biology.</title>
        <authorList>
            <person name="Wiegand S."/>
            <person name="Jogler M."/>
            <person name="Boedeker C."/>
            <person name="Pinto D."/>
            <person name="Vollmers J."/>
            <person name="Rivas-Marin E."/>
            <person name="Kohn T."/>
            <person name="Peeters S.H."/>
            <person name="Heuer A."/>
            <person name="Rast P."/>
            <person name="Oberbeckmann S."/>
            <person name="Bunk B."/>
            <person name="Jeske O."/>
            <person name="Meyerdierks A."/>
            <person name="Storesund J.E."/>
            <person name="Kallscheuer N."/>
            <person name="Luecker S."/>
            <person name="Lage O.M."/>
            <person name="Pohl T."/>
            <person name="Merkel B.J."/>
            <person name="Hornburger P."/>
            <person name="Mueller R.-W."/>
            <person name="Bruemmer F."/>
            <person name="Labrenz M."/>
            <person name="Spormann A.M."/>
            <person name="Op den Camp H."/>
            <person name="Overmann J."/>
            <person name="Amann R."/>
            <person name="Jetten M.S.M."/>
            <person name="Mascher T."/>
            <person name="Medema M.H."/>
            <person name="Devos D.P."/>
            <person name="Kaster A.-K."/>
            <person name="Ovreas L."/>
            <person name="Rohde M."/>
            <person name="Galperin M.Y."/>
            <person name="Jogler C."/>
        </authorList>
    </citation>
    <scope>NUCLEOTIDE SEQUENCE [LARGE SCALE GENOMIC DNA]</scope>
    <source>
        <strain evidence="2 3">Pla85_3_4</strain>
    </source>
</reference>
<proteinExistence type="predicted"/>
<evidence type="ECO:0000256" key="1">
    <source>
        <dbReference type="SAM" id="Phobius"/>
    </source>
</evidence>
<keyword evidence="3" id="KW-1185">Reference proteome</keyword>
<evidence type="ECO:0000313" key="3">
    <source>
        <dbReference type="Proteomes" id="UP000317648"/>
    </source>
</evidence>
<dbReference type="CDD" id="cd00688">
    <property type="entry name" value="ISOPREN_C2_like"/>
    <property type="match status" value="1"/>
</dbReference>